<gene>
    <name evidence="7" type="primary">galE_32</name>
    <name evidence="7" type="ORF">SDC9_179602</name>
</gene>
<comment type="caution">
    <text evidence="7">The sequence shown here is derived from an EMBL/GenBank/DDBJ whole genome shotgun (WGS) entry which is preliminary data.</text>
</comment>
<evidence type="ECO:0000313" key="7">
    <source>
        <dbReference type="EMBL" id="MPN32126.1"/>
    </source>
</evidence>
<comment type="cofactor">
    <cofactor evidence="1">
        <name>NAD(+)</name>
        <dbReference type="ChEBI" id="CHEBI:57540"/>
    </cofactor>
</comment>
<dbReference type="AlphaFoldDB" id="A0A645H0X2"/>
<dbReference type="Pfam" id="PF01370">
    <property type="entry name" value="Epimerase"/>
    <property type="match status" value="1"/>
</dbReference>
<dbReference type="PANTHER" id="PTHR43725">
    <property type="entry name" value="UDP-GLUCOSE 4-EPIMERASE"/>
    <property type="match status" value="1"/>
</dbReference>
<organism evidence="7">
    <name type="scientific">bioreactor metagenome</name>
    <dbReference type="NCBI Taxonomy" id="1076179"/>
    <lineage>
        <taxon>unclassified sequences</taxon>
        <taxon>metagenomes</taxon>
        <taxon>ecological metagenomes</taxon>
    </lineage>
</organism>
<dbReference type="GO" id="GO:0033499">
    <property type="term" value="P:galactose catabolic process via UDP-galactose, Leloir pathway"/>
    <property type="evidence" value="ECO:0007669"/>
    <property type="project" value="TreeGrafter"/>
</dbReference>
<keyword evidence="4 7" id="KW-0413">Isomerase</keyword>
<dbReference type="InterPro" id="IPR005886">
    <property type="entry name" value="UDP_G4E"/>
</dbReference>
<comment type="similarity">
    <text evidence="2">Belongs to the NAD(P)-dependent epimerase/dehydratase family.</text>
</comment>
<dbReference type="Gene3D" id="3.40.50.720">
    <property type="entry name" value="NAD(P)-binding Rossmann-like Domain"/>
    <property type="match status" value="1"/>
</dbReference>
<dbReference type="GO" id="GO:0003978">
    <property type="term" value="F:UDP-glucose 4-epimerase activity"/>
    <property type="evidence" value="ECO:0007669"/>
    <property type="project" value="UniProtKB-EC"/>
</dbReference>
<evidence type="ECO:0000259" key="6">
    <source>
        <dbReference type="Pfam" id="PF01370"/>
    </source>
</evidence>
<dbReference type="NCBIfam" id="TIGR01179">
    <property type="entry name" value="galE"/>
    <property type="match status" value="1"/>
</dbReference>
<reference evidence="7" key="1">
    <citation type="submission" date="2019-08" db="EMBL/GenBank/DDBJ databases">
        <authorList>
            <person name="Kucharzyk K."/>
            <person name="Murdoch R.W."/>
            <person name="Higgins S."/>
            <person name="Loffler F."/>
        </authorList>
    </citation>
    <scope>NUCLEOTIDE SEQUENCE</scope>
</reference>
<keyword evidence="5" id="KW-0119">Carbohydrate metabolism</keyword>
<evidence type="ECO:0000256" key="1">
    <source>
        <dbReference type="ARBA" id="ARBA00001911"/>
    </source>
</evidence>
<dbReference type="InterPro" id="IPR036291">
    <property type="entry name" value="NAD(P)-bd_dom_sf"/>
</dbReference>
<evidence type="ECO:0000256" key="5">
    <source>
        <dbReference type="ARBA" id="ARBA00023277"/>
    </source>
</evidence>
<protein>
    <submittedName>
        <fullName evidence="7">UDP-glucose 4-epimerase</fullName>
        <ecNumber evidence="7">5.1.3.2</ecNumber>
    </submittedName>
</protein>
<accession>A0A645H0X2</accession>
<evidence type="ECO:0000256" key="2">
    <source>
        <dbReference type="ARBA" id="ARBA00007637"/>
    </source>
</evidence>
<dbReference type="PANTHER" id="PTHR43725:SF53">
    <property type="entry name" value="UDP-ARABINOSE 4-EPIMERASE 1"/>
    <property type="match status" value="1"/>
</dbReference>
<dbReference type="Gene3D" id="3.90.25.10">
    <property type="entry name" value="UDP-galactose 4-epimerase, domain 1"/>
    <property type="match status" value="1"/>
</dbReference>
<dbReference type="SUPFAM" id="SSF51735">
    <property type="entry name" value="NAD(P)-binding Rossmann-fold domains"/>
    <property type="match status" value="1"/>
</dbReference>
<sequence length="220" mass="24726">MEHGVKYFVFSSSAATFGEPQYIPIDEKHPQEPINPYGMTKLIGEKMLADYEHAYGIKYCAFRYFCAAGDSKDGKIGESHNPETHLIPVMVKAAINEKAFNVFGADYNTRDGSCVRDFIHVLDLAEAHYLGLKYIMENNCSDCFNLGSNTGFTVLEMIKALEKVSGKVVPYCIADRRLGDPVSLVASNEKARKLLGWIPSHSEIDEILQDAWNWEINRGY</sequence>
<dbReference type="EMBL" id="VSSQ01083967">
    <property type="protein sequence ID" value="MPN32126.1"/>
    <property type="molecule type" value="Genomic_DNA"/>
</dbReference>
<evidence type="ECO:0000256" key="4">
    <source>
        <dbReference type="ARBA" id="ARBA00023235"/>
    </source>
</evidence>
<dbReference type="InterPro" id="IPR001509">
    <property type="entry name" value="Epimerase_deHydtase"/>
</dbReference>
<proteinExistence type="inferred from homology"/>
<feature type="domain" description="NAD-dependent epimerase/dehydratase" evidence="6">
    <location>
        <begin position="2"/>
        <end position="147"/>
    </location>
</feature>
<keyword evidence="3" id="KW-0520">NAD</keyword>
<evidence type="ECO:0000256" key="3">
    <source>
        <dbReference type="ARBA" id="ARBA00023027"/>
    </source>
</evidence>
<name>A0A645H0X2_9ZZZZ</name>
<dbReference type="EC" id="5.1.3.2" evidence="7"/>